<sequence>MVTAKVQADKPDGSGAAEPPAALVAHWVAAGVVAPKARWQALPGGNTNRVWRIVPAGPGAPVLVCKLYRPGGETPLFANDPAAEASALRALSGTGLAPDFVADAATEAGGSLIYLHVAGRVWRPQDDAGAVARALACLHSQPLPPDLPPRPSDARAMRDQARAMLADIGQAGAELAAQEPPEAPTSGAAPVFVHGDATAGNVLVTPAGVTLIDWQCPGRGDPAGDLSLFLSPAMQAVSGNAPLSAAKAEAFLDAYGRPDIVARFRALQPLFHWRMAAYCLWRAARGDAGYARAAKLEGQALGAALRG</sequence>
<protein>
    <submittedName>
        <fullName evidence="2">Aminoglycoside phosphotransferase family protein</fullName>
    </submittedName>
</protein>
<accession>A0A5D0RAI5</accession>
<dbReference type="InterPro" id="IPR002575">
    <property type="entry name" value="Aminoglycoside_PTrfase"/>
</dbReference>
<dbReference type="Pfam" id="PF01636">
    <property type="entry name" value="APH"/>
    <property type="match status" value="1"/>
</dbReference>
<evidence type="ECO:0000313" key="2">
    <source>
        <dbReference type="EMBL" id="TYB77911.1"/>
    </source>
</evidence>
<comment type="caution">
    <text evidence="2">The sequence shown here is derived from an EMBL/GenBank/DDBJ whole genome shotgun (WGS) entry which is preliminary data.</text>
</comment>
<dbReference type="GO" id="GO:0016740">
    <property type="term" value="F:transferase activity"/>
    <property type="evidence" value="ECO:0007669"/>
    <property type="project" value="UniProtKB-KW"/>
</dbReference>
<organism evidence="2 3">
    <name type="scientific">Maritimibacter fusiformis</name>
    <dbReference type="NCBI Taxonomy" id="2603819"/>
    <lineage>
        <taxon>Bacteria</taxon>
        <taxon>Pseudomonadati</taxon>
        <taxon>Pseudomonadota</taxon>
        <taxon>Alphaproteobacteria</taxon>
        <taxon>Rhodobacterales</taxon>
        <taxon>Roseobacteraceae</taxon>
        <taxon>Maritimibacter</taxon>
    </lineage>
</organism>
<dbReference type="RefSeq" id="WP_148379948.1">
    <property type="nucleotide sequence ID" value="NZ_VSIY01000015.1"/>
</dbReference>
<dbReference type="AlphaFoldDB" id="A0A5D0RAI5"/>
<keyword evidence="2" id="KW-0808">Transferase</keyword>
<feature type="domain" description="Aminoglycoside phosphotransferase" evidence="1">
    <location>
        <begin position="39"/>
        <end position="259"/>
    </location>
</feature>
<dbReference type="EMBL" id="VSIY01000015">
    <property type="protein sequence ID" value="TYB77911.1"/>
    <property type="molecule type" value="Genomic_DNA"/>
</dbReference>
<dbReference type="SUPFAM" id="SSF56112">
    <property type="entry name" value="Protein kinase-like (PK-like)"/>
    <property type="match status" value="1"/>
</dbReference>
<keyword evidence="3" id="KW-1185">Reference proteome</keyword>
<dbReference type="InterPro" id="IPR011009">
    <property type="entry name" value="Kinase-like_dom_sf"/>
</dbReference>
<evidence type="ECO:0000313" key="3">
    <source>
        <dbReference type="Proteomes" id="UP000322080"/>
    </source>
</evidence>
<dbReference type="Proteomes" id="UP000322080">
    <property type="component" value="Unassembled WGS sequence"/>
</dbReference>
<gene>
    <name evidence="2" type="ORF">FVF75_16870</name>
</gene>
<name>A0A5D0RAI5_9RHOB</name>
<dbReference type="Gene3D" id="3.90.1200.10">
    <property type="match status" value="1"/>
</dbReference>
<proteinExistence type="predicted"/>
<reference evidence="2 3" key="1">
    <citation type="submission" date="2019-08" db="EMBL/GenBank/DDBJ databases">
        <title>Identification of a novel species of the genus Boseongicola.</title>
        <authorList>
            <person name="Zhang X.-Q."/>
        </authorList>
    </citation>
    <scope>NUCLEOTIDE SEQUENCE [LARGE SCALE GENOMIC DNA]</scope>
    <source>
        <strain evidence="2 3">HY14</strain>
    </source>
</reference>
<evidence type="ECO:0000259" key="1">
    <source>
        <dbReference type="Pfam" id="PF01636"/>
    </source>
</evidence>